<dbReference type="Proteomes" id="UP000078532">
    <property type="component" value="Unassembled WGS sequence"/>
</dbReference>
<dbReference type="Pfam" id="PF24098">
    <property type="entry name" value="DUF7380"/>
    <property type="match status" value="1"/>
</dbReference>
<proteinExistence type="predicted"/>
<sequence length="207" mass="23770">MTVLKEAPERQNCRQNVASKIHQLVEQCRQGGNKSLLCQMQWETVLFRARREAPEKPGCRCFSPFRELPAESRAYFERRAAGAANPILRARYAHYLWDAYREEAHAMLAIRAHLDCALLCADRRWWPEAHEALLRAVKLCQSLRREHPEVESCLIRVVRDMLTQNEIRRARLLIETVLALAGDVPAAEELRQLSELARQAGAMEGGE</sequence>
<keyword evidence="3" id="KW-1185">Reference proteome</keyword>
<protein>
    <recommendedName>
        <fullName evidence="1">DUF7380 domain-containing protein</fullName>
    </recommendedName>
</protein>
<dbReference type="InterPro" id="IPR055804">
    <property type="entry name" value="DUF7380"/>
</dbReference>
<comment type="caution">
    <text evidence="2">The sequence shown here is derived from an EMBL/GenBank/DDBJ whole genome shotgun (WGS) entry which is preliminary data.</text>
</comment>
<dbReference type="STRING" id="1838280.A6M21_03695"/>
<evidence type="ECO:0000259" key="1">
    <source>
        <dbReference type="Pfam" id="PF24098"/>
    </source>
</evidence>
<dbReference type="EMBL" id="LYVF01000013">
    <property type="protein sequence ID" value="OAT86524.1"/>
    <property type="molecule type" value="Genomic_DNA"/>
</dbReference>
<dbReference type="AlphaFoldDB" id="A0A1B7LIY3"/>
<gene>
    <name evidence="2" type="ORF">A6M21_03695</name>
</gene>
<feature type="domain" description="DUF7380" evidence="1">
    <location>
        <begin position="68"/>
        <end position="151"/>
    </location>
</feature>
<accession>A0A1B7LIY3</accession>
<organism evidence="2 3">
    <name type="scientific">Desulfotomaculum copahuensis</name>
    <dbReference type="NCBI Taxonomy" id="1838280"/>
    <lineage>
        <taxon>Bacteria</taxon>
        <taxon>Bacillati</taxon>
        <taxon>Bacillota</taxon>
        <taxon>Clostridia</taxon>
        <taxon>Eubacteriales</taxon>
        <taxon>Desulfotomaculaceae</taxon>
        <taxon>Desulfotomaculum</taxon>
    </lineage>
</organism>
<reference evidence="2 3" key="1">
    <citation type="submission" date="2016-04" db="EMBL/GenBank/DDBJ databases">
        <authorList>
            <person name="Evans L.H."/>
            <person name="Alamgir A."/>
            <person name="Owens N."/>
            <person name="Weber N.D."/>
            <person name="Virtaneva K."/>
            <person name="Barbian K."/>
            <person name="Babar A."/>
            <person name="Rosenke K."/>
        </authorList>
    </citation>
    <scope>NUCLEOTIDE SEQUENCE [LARGE SCALE GENOMIC DNA]</scope>
    <source>
        <strain evidence="2 3">LMa1</strain>
    </source>
</reference>
<dbReference type="RefSeq" id="WP_066666251.1">
    <property type="nucleotide sequence ID" value="NZ_LYVF01000013.1"/>
</dbReference>
<name>A0A1B7LIY3_9FIRM</name>
<evidence type="ECO:0000313" key="2">
    <source>
        <dbReference type="EMBL" id="OAT86524.1"/>
    </source>
</evidence>
<evidence type="ECO:0000313" key="3">
    <source>
        <dbReference type="Proteomes" id="UP000078532"/>
    </source>
</evidence>